<feature type="binding site" evidence="3">
    <location>
        <position position="512"/>
    </location>
    <ligand>
        <name>ATP</name>
        <dbReference type="ChEBI" id="CHEBI:30616"/>
    </ligand>
</feature>
<feature type="transmembrane region" description="Helical" evidence="5">
    <location>
        <begin position="7"/>
        <end position="25"/>
    </location>
</feature>
<dbReference type="PANTHER" id="PTHR24416">
    <property type="entry name" value="TYROSINE-PROTEIN KINASE RECEPTOR"/>
    <property type="match status" value="1"/>
</dbReference>
<dbReference type="CDD" id="cd00192">
    <property type="entry name" value="PTKc"/>
    <property type="match status" value="1"/>
</dbReference>
<feature type="domain" description="Protein kinase" evidence="6">
    <location>
        <begin position="483"/>
        <end position="799"/>
    </location>
</feature>
<evidence type="ECO:0000256" key="5">
    <source>
        <dbReference type="SAM" id="Phobius"/>
    </source>
</evidence>
<keyword evidence="5" id="KW-0812">Transmembrane</keyword>
<keyword evidence="5" id="KW-1133">Transmembrane helix</keyword>
<evidence type="ECO:0000256" key="4">
    <source>
        <dbReference type="SAM" id="MobiDB-lite"/>
    </source>
</evidence>
<dbReference type="PANTHER" id="PTHR24416:SF620">
    <property type="entry name" value="TYROSINE-PROTEIN KINASE RECEPTOR TORSO"/>
    <property type="match status" value="1"/>
</dbReference>
<accession>A0ABR3HGT2</accession>
<dbReference type="PROSITE" id="PS50011">
    <property type="entry name" value="PROTEIN_KINASE_DOM"/>
    <property type="match status" value="1"/>
</dbReference>
<evidence type="ECO:0000259" key="6">
    <source>
        <dbReference type="PROSITE" id="PS50011"/>
    </source>
</evidence>
<dbReference type="InterPro" id="IPR054167">
    <property type="entry name" value="Tor_FN3_1st"/>
</dbReference>
<evidence type="ECO:0000256" key="1">
    <source>
        <dbReference type="ARBA" id="ARBA00004167"/>
    </source>
</evidence>
<dbReference type="InterPro" id="IPR020635">
    <property type="entry name" value="Tyr_kinase_cat_dom"/>
</dbReference>
<reference evidence="7 8" key="1">
    <citation type="submission" date="2024-06" db="EMBL/GenBank/DDBJ databases">
        <title>A chromosome-level genome assembly of beet webworm, Loxostege sticticalis.</title>
        <authorList>
            <person name="Zhang Y."/>
        </authorList>
    </citation>
    <scope>NUCLEOTIDE SEQUENCE [LARGE SCALE GENOMIC DNA]</scope>
    <source>
        <strain evidence="7">AQ026</strain>
        <tissue evidence="7">Whole body</tissue>
    </source>
</reference>
<organism evidence="7 8">
    <name type="scientific">Loxostege sticticalis</name>
    <name type="common">Beet webworm moth</name>
    <dbReference type="NCBI Taxonomy" id="481309"/>
    <lineage>
        <taxon>Eukaryota</taxon>
        <taxon>Metazoa</taxon>
        <taxon>Ecdysozoa</taxon>
        <taxon>Arthropoda</taxon>
        <taxon>Hexapoda</taxon>
        <taxon>Insecta</taxon>
        <taxon>Pterygota</taxon>
        <taxon>Neoptera</taxon>
        <taxon>Endopterygota</taxon>
        <taxon>Lepidoptera</taxon>
        <taxon>Glossata</taxon>
        <taxon>Ditrysia</taxon>
        <taxon>Pyraloidea</taxon>
        <taxon>Crambidae</taxon>
        <taxon>Pyraustinae</taxon>
        <taxon>Loxostege</taxon>
    </lineage>
</organism>
<dbReference type="PROSITE" id="PS00107">
    <property type="entry name" value="PROTEIN_KINASE_ATP"/>
    <property type="match status" value="1"/>
</dbReference>
<sequence>MCRYNFLLIKTVVLVVFHTVFYVYGGSLRSINADKDNLQYNLDADQNLVSSLAYDICSNLKFYHEIHNKPIPFSEEDCQNNFMNPIKNKDKIPPQALERRKYKWKIVYDIAPIDDPDVWRLVVLTPVNSTAGNYLPYDLLEDNTKDMSTVDITPGEYQVWTTLISIDGNHSPWRERLGVYSDNQTEAEKNLDYSENQTKEILDDSENYTEMQNLRNHTEDMNNLLVSLNNTEVMKNLVHPGNHTDKMNTEDLELRNFCDGKRTEVRILPKESTSWAVGGLPLGKDCEVQLVGKCSMEQYIYQTPDCGDLPACIEYEKAHDLVLRTEPSAHGWDVFVSWSYLHQPLFFNVTFHSNNETRHKQLPGNVTEVVFEDVVGEVEEWYHVAVNAVLENRTVHTSSMAQFIEEVSWDKVSKALGGAWGALICAGVASGAVVLLWRRRRENQLKHIYFPELLDKPCKESGDALDAEAATSGDDWELKSEKLLLHEVIGEGAFGVVRRGTLEPAGKEVAVKMLKDFPTLDEIRSFRAEMELMKSVGAHPHVVSLVGCCSGRKPLIVAEYCSRGDLLSYLRCSWDVMVSKRNAKYYNNNIESTDYRNDLFKCQLQGEYSKLVVNKLYDLEGLCDTELTTRDLLSFCRQIAMGMEFLASNRLVHRDLAARNVLVSSDRTLKIADFGLSRDVYEENLYKQKGNGKLPMKWMALESLTKRIYTSQSDVWSFGVVMWEVVSVGASPYPGVPPERLPRLLRAGYRMPRPHNCAPHLYEVMLSCWRAHPRERPTFAQLHAHLDELLNSESKHDYLSLEADADDAPPPTLSTHKYVKMYLRDKLGWSREESYERPLRTTQSNHYSTPPASAYKLQPIT</sequence>
<dbReference type="Proteomes" id="UP001549920">
    <property type="component" value="Unassembled WGS sequence"/>
</dbReference>
<comment type="catalytic activity">
    <reaction evidence="2">
        <text>L-tyrosyl-[protein] + ATP = O-phospho-L-tyrosyl-[protein] + ADP + H(+)</text>
        <dbReference type="Rhea" id="RHEA:10596"/>
        <dbReference type="Rhea" id="RHEA-COMP:10136"/>
        <dbReference type="Rhea" id="RHEA-COMP:20101"/>
        <dbReference type="ChEBI" id="CHEBI:15378"/>
        <dbReference type="ChEBI" id="CHEBI:30616"/>
        <dbReference type="ChEBI" id="CHEBI:46858"/>
        <dbReference type="ChEBI" id="CHEBI:61978"/>
        <dbReference type="ChEBI" id="CHEBI:456216"/>
        <dbReference type="EC" id="2.7.10.1"/>
    </reaction>
</comment>
<feature type="compositionally biased region" description="Polar residues" evidence="4">
    <location>
        <begin position="840"/>
        <end position="851"/>
    </location>
</feature>
<dbReference type="InterPro" id="IPR000719">
    <property type="entry name" value="Prot_kinase_dom"/>
</dbReference>
<gene>
    <name evidence="7" type="ORF">ABMA27_005873</name>
</gene>
<dbReference type="PROSITE" id="PS00109">
    <property type="entry name" value="PROTEIN_KINASE_TYR"/>
    <property type="match status" value="1"/>
</dbReference>
<dbReference type="InterPro" id="IPR050122">
    <property type="entry name" value="RTK"/>
</dbReference>
<dbReference type="InterPro" id="IPR054166">
    <property type="entry name" value="Tor_FN3_3nd"/>
</dbReference>
<dbReference type="InterPro" id="IPR011009">
    <property type="entry name" value="Kinase-like_dom_sf"/>
</dbReference>
<dbReference type="InterPro" id="IPR017441">
    <property type="entry name" value="Protein_kinase_ATP_BS"/>
</dbReference>
<evidence type="ECO:0000313" key="8">
    <source>
        <dbReference type="Proteomes" id="UP001549920"/>
    </source>
</evidence>
<keyword evidence="3" id="KW-0067">ATP-binding</keyword>
<dbReference type="EMBL" id="JBEUOH010000019">
    <property type="protein sequence ID" value="KAL0869620.1"/>
    <property type="molecule type" value="Genomic_DNA"/>
</dbReference>
<dbReference type="Pfam" id="PF23008">
    <property type="entry name" value="FN3_Tor_3rd"/>
    <property type="match status" value="1"/>
</dbReference>
<feature type="region of interest" description="Disordered" evidence="4">
    <location>
        <begin position="836"/>
        <end position="861"/>
    </location>
</feature>
<dbReference type="Gene3D" id="3.30.200.20">
    <property type="entry name" value="Phosphorylase Kinase, domain 1"/>
    <property type="match status" value="1"/>
</dbReference>
<keyword evidence="5" id="KW-0472">Membrane</keyword>
<evidence type="ECO:0000256" key="2">
    <source>
        <dbReference type="ARBA" id="ARBA00051243"/>
    </source>
</evidence>
<keyword evidence="3" id="KW-0547">Nucleotide-binding</keyword>
<dbReference type="InterPro" id="IPR001245">
    <property type="entry name" value="Ser-Thr/Tyr_kinase_cat_dom"/>
</dbReference>
<dbReference type="Pfam" id="PF23006">
    <property type="entry name" value="Tor_FN3_1st"/>
    <property type="match status" value="1"/>
</dbReference>
<keyword evidence="8" id="KW-1185">Reference proteome</keyword>
<dbReference type="SMART" id="SM00219">
    <property type="entry name" value="TyrKc"/>
    <property type="match status" value="1"/>
</dbReference>
<protein>
    <recommendedName>
        <fullName evidence="6">Protein kinase domain-containing protein</fullName>
    </recommendedName>
</protein>
<proteinExistence type="predicted"/>
<dbReference type="Gene3D" id="1.10.510.10">
    <property type="entry name" value="Transferase(Phosphotransferase) domain 1"/>
    <property type="match status" value="1"/>
</dbReference>
<comment type="subcellular location">
    <subcellularLocation>
        <location evidence="1">Membrane</location>
        <topology evidence="1">Single-pass membrane protein</topology>
    </subcellularLocation>
</comment>
<evidence type="ECO:0000313" key="7">
    <source>
        <dbReference type="EMBL" id="KAL0869620.1"/>
    </source>
</evidence>
<dbReference type="Pfam" id="PF07714">
    <property type="entry name" value="PK_Tyr_Ser-Thr"/>
    <property type="match status" value="1"/>
</dbReference>
<name>A0ABR3HGT2_LOXSC</name>
<dbReference type="SUPFAM" id="SSF56112">
    <property type="entry name" value="Protein kinase-like (PK-like)"/>
    <property type="match status" value="1"/>
</dbReference>
<dbReference type="InterPro" id="IPR008266">
    <property type="entry name" value="Tyr_kinase_AS"/>
</dbReference>
<evidence type="ECO:0000256" key="3">
    <source>
        <dbReference type="PROSITE-ProRule" id="PRU10141"/>
    </source>
</evidence>
<comment type="caution">
    <text evidence="7">The sequence shown here is derived from an EMBL/GenBank/DDBJ whole genome shotgun (WGS) entry which is preliminary data.</text>
</comment>